<feature type="non-terminal residue" evidence="1">
    <location>
        <position position="1"/>
    </location>
</feature>
<keyword evidence="2" id="KW-1185">Reference proteome</keyword>
<name>A0ABN9VAP7_9DINO</name>
<gene>
    <name evidence="1" type="ORF">PCOR1329_LOCUS56164</name>
</gene>
<organism evidence="1 2">
    <name type="scientific">Prorocentrum cordatum</name>
    <dbReference type="NCBI Taxonomy" id="2364126"/>
    <lineage>
        <taxon>Eukaryota</taxon>
        <taxon>Sar</taxon>
        <taxon>Alveolata</taxon>
        <taxon>Dinophyceae</taxon>
        <taxon>Prorocentrales</taxon>
        <taxon>Prorocentraceae</taxon>
        <taxon>Prorocentrum</taxon>
    </lineage>
</organism>
<reference evidence="1" key="1">
    <citation type="submission" date="2023-10" db="EMBL/GenBank/DDBJ databases">
        <authorList>
            <person name="Chen Y."/>
            <person name="Shah S."/>
            <person name="Dougan E. K."/>
            <person name="Thang M."/>
            <person name="Chan C."/>
        </authorList>
    </citation>
    <scope>NUCLEOTIDE SEQUENCE [LARGE SCALE GENOMIC DNA]</scope>
</reference>
<dbReference type="EMBL" id="CAUYUJ010016904">
    <property type="protein sequence ID" value="CAK0869934.1"/>
    <property type="molecule type" value="Genomic_DNA"/>
</dbReference>
<evidence type="ECO:0000313" key="2">
    <source>
        <dbReference type="Proteomes" id="UP001189429"/>
    </source>
</evidence>
<feature type="non-terminal residue" evidence="1">
    <location>
        <position position="1065"/>
    </location>
</feature>
<evidence type="ECO:0000313" key="1">
    <source>
        <dbReference type="EMBL" id="CAK0869934.1"/>
    </source>
</evidence>
<sequence length="1065" mass="116588">GLESAGDLAHLFCSTDEAEQCGVPTAWAVARDVARVTPWLVPAHGICAEGRFGGAAAAAAPAVSAGAAAGKGRGPTAARRGRPRRCAAVATEAAEREGRVQLAVSVVRVSLEWRPESGLGQGLQEAQAEMLADVSSAAVFRLSNFEAGTLRTALRVWGQWAEWAGRQGQPATSLARQPMAVAEFVHKLSIARTSGVRIWNALKWMCVHLKAPFCLDDAFRPVPRDPGSGTVAPPAQATVVEPEMIYHVIDFLDGARTPGQVMLAAGMLAVVFAWVRYTHLLRSRPLEKSVYFCWFRASRGKQGKRQGRPSFDWCLPRRLGGARSAADALWDGWHKLAAREDRAGRAVPTGLVFDPVSGAPVKLGAFNRSLKEVFRGSLADDSQLDLVTSYSLRRAGPTWASAIQLDWEARVISGGWTEGGDNSRRNQMPIVYNARRRQAEMCTRLHMAGVLSCLRTDLEAPVQWEQVRCWASSAPGKVMLADLEKEAQQRVAVSTVREKAAFLPPSVVEELRRQKFLRIIVAPRGPAAFQARGVYCAGRAVTVLPGDEAAQGAELGGLERGPESRFSGATRVVLGMSLSVDGIALPGRVGARDAAAQFRELAAKYQFDERIATHLVETVGLETLVDFAHAVTSENEWAPILERVPDLERRLGQLSRVRQESGDLYGFLPIAEGMPVALTDHIDRSEDKNFLRGRGGRVHSWICDGDGEDDQVARGGETMLTKTPKVIFVLFDDGEDEPGGRKPRTWTIEGLSAPGLHPVAPWGKRSSRVLSWILSIGAGASPLSSYAAPTRVPRRADMLIFQAFDRAPCTQGERQGPASLLQSLRGDVLDWGAIEKEFMPSGRCALCSAAKCKNQYCLRQWGREDGLRVCTLCLEDRKSVGAPWQRMECGLWKGQVAFHSSQHPSSKLTSRRCVDCPERRKCHVCEGRKCEQAFVAHQWDKAGNARCKGGVCLDCEELKKHLKCSRCGQHKLPVEHARAEQSIDEPTCKTCKKCVDAAAAQRGTAARMGGKACVVCEAWKRWVDGAKLQRGRWKCIACKGAFRKSDGRKQRCNKCFDDEERKRKE</sequence>
<comment type="caution">
    <text evidence="1">The sequence shown here is derived from an EMBL/GenBank/DDBJ whole genome shotgun (WGS) entry which is preliminary data.</text>
</comment>
<proteinExistence type="predicted"/>
<protein>
    <submittedName>
        <fullName evidence="1">Uncharacterized protein</fullName>
    </submittedName>
</protein>
<accession>A0ABN9VAP7</accession>
<dbReference type="Proteomes" id="UP001189429">
    <property type="component" value="Unassembled WGS sequence"/>
</dbReference>